<name>A0ABN6XR56_9MICO</name>
<feature type="transmembrane region" description="Helical" evidence="5">
    <location>
        <begin position="134"/>
        <end position="153"/>
    </location>
</feature>
<evidence type="ECO:0000256" key="2">
    <source>
        <dbReference type="ARBA" id="ARBA00022692"/>
    </source>
</evidence>
<dbReference type="PANTHER" id="PTHR42723">
    <property type="entry name" value="CHLOROPHYLL SYNTHASE"/>
    <property type="match status" value="1"/>
</dbReference>
<keyword evidence="2 5" id="KW-0812">Transmembrane</keyword>
<dbReference type="Proteomes" id="UP001321498">
    <property type="component" value="Chromosome"/>
</dbReference>
<dbReference type="InterPro" id="IPR000537">
    <property type="entry name" value="UbiA_prenyltransferase"/>
</dbReference>
<dbReference type="InterPro" id="IPR044878">
    <property type="entry name" value="UbiA_sf"/>
</dbReference>
<accession>A0ABN6XR56</accession>
<feature type="transmembrane region" description="Helical" evidence="5">
    <location>
        <begin position="174"/>
        <end position="194"/>
    </location>
</feature>
<evidence type="ECO:0000313" key="6">
    <source>
        <dbReference type="EMBL" id="BDZ45908.1"/>
    </source>
</evidence>
<evidence type="ECO:0000256" key="5">
    <source>
        <dbReference type="SAM" id="Phobius"/>
    </source>
</evidence>
<evidence type="ECO:0000256" key="3">
    <source>
        <dbReference type="ARBA" id="ARBA00022989"/>
    </source>
</evidence>
<dbReference type="PANTHER" id="PTHR42723:SF1">
    <property type="entry name" value="CHLOROPHYLL SYNTHASE, CHLOROPLASTIC"/>
    <property type="match status" value="1"/>
</dbReference>
<dbReference type="GO" id="GO:0016757">
    <property type="term" value="F:glycosyltransferase activity"/>
    <property type="evidence" value="ECO:0007669"/>
    <property type="project" value="UniProtKB-KW"/>
</dbReference>
<proteinExistence type="predicted"/>
<feature type="transmembrane region" description="Helical" evidence="5">
    <location>
        <begin position="12"/>
        <end position="35"/>
    </location>
</feature>
<dbReference type="Pfam" id="PF01040">
    <property type="entry name" value="UbiA"/>
    <property type="match status" value="1"/>
</dbReference>
<gene>
    <name evidence="6" type="ORF">GCM10025866_18170</name>
</gene>
<feature type="transmembrane region" description="Helical" evidence="5">
    <location>
        <begin position="243"/>
        <end position="261"/>
    </location>
</feature>
<keyword evidence="6" id="KW-0328">Glycosyltransferase</keyword>
<feature type="transmembrane region" description="Helical" evidence="5">
    <location>
        <begin position="81"/>
        <end position="100"/>
    </location>
</feature>
<evidence type="ECO:0000256" key="4">
    <source>
        <dbReference type="ARBA" id="ARBA00023136"/>
    </source>
</evidence>
<feature type="transmembrane region" description="Helical" evidence="5">
    <location>
        <begin position="206"/>
        <end position="223"/>
    </location>
</feature>
<comment type="subcellular location">
    <subcellularLocation>
        <location evidence="1">Membrane</location>
        <topology evidence="1">Multi-pass membrane protein</topology>
    </subcellularLocation>
</comment>
<organism evidence="6 7">
    <name type="scientific">Naasia aerilata</name>
    <dbReference type="NCBI Taxonomy" id="1162966"/>
    <lineage>
        <taxon>Bacteria</taxon>
        <taxon>Bacillati</taxon>
        <taxon>Actinomycetota</taxon>
        <taxon>Actinomycetes</taxon>
        <taxon>Micrococcales</taxon>
        <taxon>Microbacteriaceae</taxon>
        <taxon>Naasia</taxon>
    </lineage>
</organism>
<feature type="transmembrane region" description="Helical" evidence="5">
    <location>
        <begin position="107"/>
        <end position="128"/>
    </location>
</feature>
<dbReference type="InterPro" id="IPR050475">
    <property type="entry name" value="Prenyltransferase_related"/>
</dbReference>
<evidence type="ECO:0000313" key="7">
    <source>
        <dbReference type="Proteomes" id="UP001321498"/>
    </source>
</evidence>
<dbReference type="NCBIfam" id="NF008978">
    <property type="entry name" value="PRK12324.1-4"/>
    <property type="match status" value="1"/>
</dbReference>
<evidence type="ECO:0000256" key="1">
    <source>
        <dbReference type="ARBA" id="ARBA00004141"/>
    </source>
</evidence>
<protein>
    <submittedName>
        <fullName evidence="6">Decaprenyl-phosphate phosphoribosyltransferase</fullName>
    </submittedName>
</protein>
<dbReference type="CDD" id="cd13963">
    <property type="entry name" value="PT_UbiA_2"/>
    <property type="match status" value="1"/>
</dbReference>
<keyword evidence="6" id="KW-0808">Transferase</keyword>
<feature type="transmembrane region" description="Helical" evidence="5">
    <location>
        <begin position="56"/>
        <end position="75"/>
    </location>
</feature>
<keyword evidence="3 5" id="KW-1133">Transmembrane helix</keyword>
<keyword evidence="4 5" id="KW-0472">Membrane</keyword>
<sequence length="263" mass="28406">MGARILELDVALATIVAFAAFCLSASAVYFVNDVLDVESDRAHPKKRHRPIPSGSVPIPIAIAAAVLLFAAGLGISFFANWQLVVVMAVYDVVQLAYCFWLKHQPILDIAVVSSGFLLRMIAGGAATGIALSRWFLLVAVFGSLLMVAGKRYAEILAQAERTGEVRGSLKGYTQSYLGFAWHSAATILILGYSLWAFETFAGSKGLWISLSVAPFILAVLRYCQHIDRGDAEAPEDIAIGDRLLQIFAAAWLVILALAIYFPA</sequence>
<dbReference type="Gene3D" id="1.10.357.140">
    <property type="entry name" value="UbiA prenyltransferase"/>
    <property type="match status" value="1"/>
</dbReference>
<keyword evidence="7" id="KW-1185">Reference proteome</keyword>
<reference evidence="7" key="1">
    <citation type="journal article" date="2019" name="Int. J. Syst. Evol. Microbiol.">
        <title>The Global Catalogue of Microorganisms (GCM) 10K type strain sequencing project: providing services to taxonomists for standard genome sequencing and annotation.</title>
        <authorList>
            <consortium name="The Broad Institute Genomics Platform"/>
            <consortium name="The Broad Institute Genome Sequencing Center for Infectious Disease"/>
            <person name="Wu L."/>
            <person name="Ma J."/>
        </authorList>
    </citation>
    <scope>NUCLEOTIDE SEQUENCE [LARGE SCALE GENOMIC DNA]</scope>
    <source>
        <strain evidence="7">NBRC 108725</strain>
    </source>
</reference>
<dbReference type="EMBL" id="AP027731">
    <property type="protein sequence ID" value="BDZ45908.1"/>
    <property type="molecule type" value="Genomic_DNA"/>
</dbReference>